<dbReference type="EMBL" id="PXZM01000020">
    <property type="protein sequence ID" value="PSJ95300.1"/>
    <property type="molecule type" value="Genomic_DNA"/>
</dbReference>
<proteinExistence type="predicted"/>
<keyword evidence="3" id="KW-1185">Reference proteome</keyword>
<feature type="transmembrane region" description="Helical" evidence="1">
    <location>
        <begin position="419"/>
        <end position="445"/>
    </location>
</feature>
<sequence length="555" mass="60585">MNKVLILTKMMMKNAEPAWRVEKGSGWKTALLYIVIALGVLPMIASAVVLISELYDGLVVIGQEGALLGFGVAMSSLAIFLFGILYVLSVFYYSKDVEHLLPMPLAPAHILGAKFTLALVYEYFTALVFLGPLFITYGVKSDAGIMYYLLAILVFLVVPVLPLVLAALVVILFMRFTNVKKYKERFRIIGGLIGLGIVVGFQALFQRQSSGSGFGMEQFQQMLVAQDNGLLSLVTQLFPTSNLAALALVDSGTWGSLGYLIAFILVAIIGIAAFLYAGTYLYFSGVMGMSESVATRKEVVDTAFAKLVQKRPAMLAYALKEWRMLWRTPAFLMNCTLSSILIPILVLIPLLSRQDSGEMIAFIQLLMQKGSVAGISMAIAFAAFLFMGAMNSTSVTAISREGQGFFTNKLWPMPYRHILLAKLFPGLVLSAVSMLLLLAEAIWFLQLSPAFIILAIVSGIPGLIFINLVGILVDLQLPKLRWSSEQEAIKQNLNPLFPLVIGLMAGGLVVLGSFLLGTSMLGTALGIFVLFTLINIFLYRLLVTKGPGWFEQIEG</sequence>
<name>A0A2P7V7W2_9BACL</name>
<dbReference type="Pfam" id="PF16949">
    <property type="entry name" value="ABC_tran_2"/>
    <property type="match status" value="1"/>
</dbReference>
<dbReference type="AlphaFoldDB" id="A0A2P7V7W2"/>
<feature type="transmembrane region" description="Helical" evidence="1">
    <location>
        <begin position="145"/>
        <end position="174"/>
    </location>
</feature>
<feature type="transmembrane region" description="Helical" evidence="1">
    <location>
        <begin position="372"/>
        <end position="398"/>
    </location>
</feature>
<feature type="transmembrane region" description="Helical" evidence="1">
    <location>
        <begin position="115"/>
        <end position="139"/>
    </location>
</feature>
<evidence type="ECO:0000313" key="3">
    <source>
        <dbReference type="Proteomes" id="UP000240419"/>
    </source>
</evidence>
<comment type="caution">
    <text evidence="2">The sequence shown here is derived from an EMBL/GenBank/DDBJ whole genome shotgun (WGS) entry which is preliminary data.</text>
</comment>
<dbReference type="Proteomes" id="UP000240419">
    <property type="component" value="Unassembled WGS sequence"/>
</dbReference>
<accession>A0A2P7V7W2</accession>
<evidence type="ECO:0000256" key="1">
    <source>
        <dbReference type="SAM" id="Phobius"/>
    </source>
</evidence>
<feature type="transmembrane region" description="Helical" evidence="1">
    <location>
        <begin position="30"/>
        <end position="55"/>
    </location>
</feature>
<protein>
    <submittedName>
        <fullName evidence="2">Uncharacterized protein</fullName>
    </submittedName>
</protein>
<keyword evidence="1" id="KW-0812">Transmembrane</keyword>
<keyword evidence="1" id="KW-0472">Membrane</keyword>
<feature type="transmembrane region" description="Helical" evidence="1">
    <location>
        <begin position="186"/>
        <end position="205"/>
    </location>
</feature>
<feature type="transmembrane region" description="Helical" evidence="1">
    <location>
        <begin position="451"/>
        <end position="475"/>
    </location>
</feature>
<dbReference type="RefSeq" id="WP_106839172.1">
    <property type="nucleotide sequence ID" value="NZ_JBCNIW010000053.1"/>
</dbReference>
<feature type="transmembrane region" description="Helical" evidence="1">
    <location>
        <begin position="522"/>
        <end position="542"/>
    </location>
</feature>
<feature type="transmembrane region" description="Helical" evidence="1">
    <location>
        <begin position="496"/>
        <end position="516"/>
    </location>
</feature>
<reference evidence="2 3" key="1">
    <citation type="submission" date="2018-03" db="EMBL/GenBank/DDBJ databases">
        <title>Brevisbacillus phylogenomics.</title>
        <authorList>
            <person name="Dunlap C."/>
        </authorList>
    </citation>
    <scope>NUCLEOTIDE SEQUENCE [LARGE SCALE GENOMIC DNA]</scope>
    <source>
        <strain evidence="2 3">NRRL NRS-1210</strain>
    </source>
</reference>
<feature type="transmembrane region" description="Helical" evidence="1">
    <location>
        <begin position="257"/>
        <end position="283"/>
    </location>
</feature>
<dbReference type="InterPro" id="IPR031599">
    <property type="entry name" value="ABC_tran_2"/>
</dbReference>
<dbReference type="OrthoDB" id="138672at2"/>
<keyword evidence="1" id="KW-1133">Transmembrane helix</keyword>
<evidence type="ECO:0000313" key="2">
    <source>
        <dbReference type="EMBL" id="PSJ95300.1"/>
    </source>
</evidence>
<feature type="transmembrane region" description="Helical" evidence="1">
    <location>
        <begin position="67"/>
        <end position="94"/>
    </location>
</feature>
<feature type="transmembrane region" description="Helical" evidence="1">
    <location>
        <begin position="330"/>
        <end position="352"/>
    </location>
</feature>
<gene>
    <name evidence="2" type="ORF">C7R93_12800</name>
</gene>
<organism evidence="2 3">
    <name type="scientific">Brevibacillus fortis</name>
    <dbReference type="NCBI Taxonomy" id="2126352"/>
    <lineage>
        <taxon>Bacteria</taxon>
        <taxon>Bacillati</taxon>
        <taxon>Bacillota</taxon>
        <taxon>Bacilli</taxon>
        <taxon>Bacillales</taxon>
        <taxon>Paenibacillaceae</taxon>
        <taxon>Brevibacillus</taxon>
    </lineage>
</organism>